<evidence type="ECO:0000256" key="1">
    <source>
        <dbReference type="ARBA" id="ARBA00004496"/>
    </source>
</evidence>
<evidence type="ECO:0000256" key="9">
    <source>
        <dbReference type="ARBA" id="ARBA00023306"/>
    </source>
</evidence>
<keyword evidence="10" id="KW-0393">Immunoglobulin domain</keyword>
<dbReference type="AlphaFoldDB" id="A0A7J6BZM6"/>
<evidence type="ECO:0000256" key="4">
    <source>
        <dbReference type="ARBA" id="ARBA00022729"/>
    </source>
</evidence>
<evidence type="ECO:0000256" key="5">
    <source>
        <dbReference type="ARBA" id="ARBA00022989"/>
    </source>
</evidence>
<evidence type="ECO:0000256" key="12">
    <source>
        <dbReference type="SAM" id="Phobius"/>
    </source>
</evidence>
<evidence type="ECO:0000313" key="15">
    <source>
        <dbReference type="Proteomes" id="UP000579812"/>
    </source>
</evidence>
<keyword evidence="5 12" id="KW-1133">Transmembrane helix</keyword>
<keyword evidence="9" id="KW-0131">Cell cycle</keyword>
<dbReference type="PANTHER" id="PTHR44888">
    <property type="entry name" value="HEPACAM FAMILY MEMBER 2-RELATED"/>
    <property type="match status" value="1"/>
</dbReference>
<reference evidence="14 15" key="1">
    <citation type="submission" date="2020-04" db="EMBL/GenBank/DDBJ databases">
        <title>Chromosome-level genome assembly of a cyprinid fish Onychostoma macrolepis by integration of Nanopore Sequencing, Bionano and Hi-C technology.</title>
        <authorList>
            <person name="Wang D."/>
        </authorList>
    </citation>
    <scope>NUCLEOTIDE SEQUENCE [LARGE SCALE GENOMIC DNA]</scope>
    <source>
        <strain evidence="14">SWU-2019</strain>
        <tissue evidence="14">Muscle</tissue>
    </source>
</reference>
<dbReference type="SMART" id="SM00409">
    <property type="entry name" value="IG"/>
    <property type="match status" value="2"/>
</dbReference>
<evidence type="ECO:0000256" key="3">
    <source>
        <dbReference type="ARBA" id="ARBA00022692"/>
    </source>
</evidence>
<protein>
    <recommendedName>
        <fullName evidence="13">Ig-like domain-containing protein</fullName>
    </recommendedName>
</protein>
<comment type="subcellular location">
    <subcellularLocation>
        <location evidence="1">Cytoplasm</location>
    </subcellularLocation>
    <subcellularLocation>
        <location evidence="11">Endomembrane system</location>
        <topology evidence="11">Single-pass type I membrane protein</topology>
    </subcellularLocation>
</comment>
<dbReference type="InterPro" id="IPR003598">
    <property type="entry name" value="Ig_sub2"/>
</dbReference>
<dbReference type="Proteomes" id="UP000579812">
    <property type="component" value="Unassembled WGS sequence"/>
</dbReference>
<keyword evidence="2" id="KW-0963">Cytoplasm</keyword>
<name>A0A7J6BZM6_9TELE</name>
<comment type="caution">
    <text evidence="14">The sequence shown here is derived from an EMBL/GenBank/DDBJ whole genome shotgun (WGS) entry which is preliminary data.</text>
</comment>
<evidence type="ECO:0000256" key="10">
    <source>
        <dbReference type="ARBA" id="ARBA00023319"/>
    </source>
</evidence>
<evidence type="ECO:0000256" key="8">
    <source>
        <dbReference type="ARBA" id="ARBA00023180"/>
    </source>
</evidence>
<gene>
    <name evidence="14" type="ORF">G5714_018586</name>
</gene>
<dbReference type="GO" id="GO:0012505">
    <property type="term" value="C:endomembrane system"/>
    <property type="evidence" value="ECO:0007669"/>
    <property type="project" value="UniProtKB-SubCell"/>
</dbReference>
<dbReference type="Pfam" id="PF13927">
    <property type="entry name" value="Ig_3"/>
    <property type="match status" value="1"/>
</dbReference>
<evidence type="ECO:0000256" key="7">
    <source>
        <dbReference type="ARBA" id="ARBA00023157"/>
    </source>
</evidence>
<organism evidence="14 15">
    <name type="scientific">Onychostoma macrolepis</name>
    <dbReference type="NCBI Taxonomy" id="369639"/>
    <lineage>
        <taxon>Eukaryota</taxon>
        <taxon>Metazoa</taxon>
        <taxon>Chordata</taxon>
        <taxon>Craniata</taxon>
        <taxon>Vertebrata</taxon>
        <taxon>Euteleostomi</taxon>
        <taxon>Actinopterygii</taxon>
        <taxon>Neopterygii</taxon>
        <taxon>Teleostei</taxon>
        <taxon>Ostariophysi</taxon>
        <taxon>Cypriniformes</taxon>
        <taxon>Cyprinidae</taxon>
        <taxon>Acrossocheilinae</taxon>
        <taxon>Onychostoma</taxon>
    </lineage>
</organism>
<evidence type="ECO:0000256" key="6">
    <source>
        <dbReference type="ARBA" id="ARBA00023136"/>
    </source>
</evidence>
<accession>A0A7J6BZM6</accession>
<dbReference type="InterPro" id="IPR003599">
    <property type="entry name" value="Ig_sub"/>
</dbReference>
<dbReference type="SUPFAM" id="SSF48726">
    <property type="entry name" value="Immunoglobulin"/>
    <property type="match status" value="1"/>
</dbReference>
<sequence>MWICMRNAAFENEPVFPALIFSGMAKQLYFTQVLNGDSSVLEAGPGVCVQMDVGGASSSFSFPWQILSPVPFSCQTASRDYIAEMECVGVAMFLLMFTFFLIFPGTESKCTECVSLQPTQHGKVGDSMLLKVETHFDVQNVMFQGSWCKIKPNNTLLVTFDNIKAILNLRLTNRLELSLPDISLKFERLYEDTQGEYELQINIIFPGIPSPVAITKRVTVTVSVPVSMPVINKTPESELVEDRDNVTLTCSVEHGTNVQYKWLKNNMVIGRSERHTFSQDYGTLVINPIKKEDIGQYICEAQNHISSNLSKPAELIVFYGPYNLAVNSEQGLKTEGVFMVNSEELVFFECIADSNPPNTCVWISKTKNSTEVLMIGPRFEVKPYELTQGKEFLCRAFNNMTKKQDETKFTLLMTTGKGKAKYSQEGSALSSLTFITISSVIIIVCMMFVLLRKSCHPRRMIKTIYRRPMTEQRGLHRSGHEDATEDFGIYEFVSVPGKMDSTQASCRSLTRLDSVKDLHTTIYDVIKHVPETPTLSLLK</sequence>
<dbReference type="GO" id="GO:0005737">
    <property type="term" value="C:cytoplasm"/>
    <property type="evidence" value="ECO:0007669"/>
    <property type="project" value="UniProtKB-SubCell"/>
</dbReference>
<keyword evidence="4" id="KW-0732">Signal</keyword>
<evidence type="ECO:0000256" key="11">
    <source>
        <dbReference type="ARBA" id="ARBA00046288"/>
    </source>
</evidence>
<keyword evidence="15" id="KW-1185">Reference proteome</keyword>
<feature type="domain" description="Ig-like" evidence="13">
    <location>
        <begin position="229"/>
        <end position="310"/>
    </location>
</feature>
<keyword evidence="7" id="KW-1015">Disulfide bond</keyword>
<keyword evidence="3 12" id="KW-0812">Transmembrane</keyword>
<dbReference type="InterPro" id="IPR007110">
    <property type="entry name" value="Ig-like_dom"/>
</dbReference>
<dbReference type="InterPro" id="IPR052280">
    <property type="entry name" value="HEPACAM_domain"/>
</dbReference>
<dbReference type="PANTHER" id="PTHR44888:SF1">
    <property type="entry name" value="HEPACAM FAMILY MEMBER 2"/>
    <property type="match status" value="1"/>
</dbReference>
<feature type="transmembrane region" description="Helical" evidence="12">
    <location>
        <begin position="87"/>
        <end position="105"/>
    </location>
</feature>
<feature type="transmembrane region" description="Helical" evidence="12">
    <location>
        <begin position="429"/>
        <end position="451"/>
    </location>
</feature>
<proteinExistence type="predicted"/>
<dbReference type="SMART" id="SM00408">
    <property type="entry name" value="IGc2"/>
    <property type="match status" value="1"/>
</dbReference>
<dbReference type="EMBL" id="JAAMOB010000019">
    <property type="protein sequence ID" value="KAF4100390.1"/>
    <property type="molecule type" value="Genomic_DNA"/>
</dbReference>
<keyword evidence="8" id="KW-0325">Glycoprotein</keyword>
<dbReference type="InterPro" id="IPR013783">
    <property type="entry name" value="Ig-like_fold"/>
</dbReference>
<evidence type="ECO:0000313" key="14">
    <source>
        <dbReference type="EMBL" id="KAF4100390.1"/>
    </source>
</evidence>
<dbReference type="Gene3D" id="2.60.40.10">
    <property type="entry name" value="Immunoglobulins"/>
    <property type="match status" value="2"/>
</dbReference>
<dbReference type="PROSITE" id="PS50835">
    <property type="entry name" value="IG_LIKE"/>
    <property type="match status" value="1"/>
</dbReference>
<evidence type="ECO:0000259" key="13">
    <source>
        <dbReference type="PROSITE" id="PS50835"/>
    </source>
</evidence>
<evidence type="ECO:0000256" key="2">
    <source>
        <dbReference type="ARBA" id="ARBA00022490"/>
    </source>
</evidence>
<keyword evidence="6 12" id="KW-0472">Membrane</keyword>
<dbReference type="InterPro" id="IPR036179">
    <property type="entry name" value="Ig-like_dom_sf"/>
</dbReference>